<feature type="region of interest" description="Disordered" evidence="1">
    <location>
        <begin position="1"/>
        <end position="23"/>
    </location>
</feature>
<dbReference type="PANTHER" id="PTHR37610:SF101">
    <property type="entry name" value="(RAPE) HYPOTHETICAL PROTEIN"/>
    <property type="match status" value="1"/>
</dbReference>
<evidence type="ECO:0000259" key="2">
    <source>
        <dbReference type="Pfam" id="PF14244"/>
    </source>
</evidence>
<dbReference type="PANTHER" id="PTHR37610">
    <property type="entry name" value="CCHC-TYPE DOMAIN-CONTAINING PROTEIN"/>
    <property type="match status" value="1"/>
</dbReference>
<dbReference type="AlphaFoldDB" id="A0AAV0DSH3"/>
<organism evidence="3 4">
    <name type="scientific">Cuscuta epithymum</name>
    <dbReference type="NCBI Taxonomy" id="186058"/>
    <lineage>
        <taxon>Eukaryota</taxon>
        <taxon>Viridiplantae</taxon>
        <taxon>Streptophyta</taxon>
        <taxon>Embryophyta</taxon>
        <taxon>Tracheophyta</taxon>
        <taxon>Spermatophyta</taxon>
        <taxon>Magnoliopsida</taxon>
        <taxon>eudicotyledons</taxon>
        <taxon>Gunneridae</taxon>
        <taxon>Pentapetalae</taxon>
        <taxon>asterids</taxon>
        <taxon>lamiids</taxon>
        <taxon>Solanales</taxon>
        <taxon>Convolvulaceae</taxon>
        <taxon>Cuscuteae</taxon>
        <taxon>Cuscuta</taxon>
        <taxon>Cuscuta subgen. Cuscuta</taxon>
    </lineage>
</organism>
<dbReference type="EMBL" id="CAMAPF010000146">
    <property type="protein sequence ID" value="CAH9108208.1"/>
    <property type="molecule type" value="Genomic_DNA"/>
</dbReference>
<evidence type="ECO:0000313" key="3">
    <source>
        <dbReference type="EMBL" id="CAH9108208.1"/>
    </source>
</evidence>
<accession>A0AAV0DSH3</accession>
<dbReference type="Pfam" id="PF14244">
    <property type="entry name" value="Retrotran_gag_3"/>
    <property type="match status" value="1"/>
</dbReference>
<comment type="caution">
    <text evidence="3">The sequence shown here is derived from an EMBL/GenBank/DDBJ whole genome shotgun (WGS) entry which is preliminary data.</text>
</comment>
<sequence length="375" mass="41746">MATHTEEHTQGNPPARIDPTSPYFLGPQDRPGDIITPVKLIASNYEDWSNAVRLALRARRKYVFVDGSIVKPAPPCTEEDWLTLHSMIVSWLLNTVSPEVRGTLSCYEDAAKLWNDLKERFSSVDGPRIHQVKTDLARCVQTKGMPVGTYYAKLQTLWDALNNYEPLIACKCNRCTCDVLGQHEKRRASERMHQFLMGLYSDFFGVTRSQLLLQTPLPTLNRAYQQVTQEERVRGMVQTQDERPEVLGFALRTDGKSVGRGTKVDKSGLICSYCKYSGHEVANCFELNGYPDWWGDRPRPGIKGTGRGRPVNTGSSSRNKPGAKAHAAVATDHTNKESNGGGSSSSVPLPGFTQEQWKSLLSMLGPSLEEADWNG</sequence>
<name>A0AAV0DSH3_9ASTE</name>
<dbReference type="InterPro" id="IPR029472">
    <property type="entry name" value="Copia-like_N"/>
</dbReference>
<feature type="domain" description="Retrotransposon Copia-like N-terminal" evidence="2">
    <location>
        <begin position="27"/>
        <end position="73"/>
    </location>
</feature>
<gene>
    <name evidence="3" type="ORF">CEPIT_LOCUS18263</name>
</gene>
<feature type="region of interest" description="Disordered" evidence="1">
    <location>
        <begin position="301"/>
        <end position="351"/>
    </location>
</feature>
<reference evidence="3" key="1">
    <citation type="submission" date="2022-07" db="EMBL/GenBank/DDBJ databases">
        <authorList>
            <person name="Macas J."/>
            <person name="Novak P."/>
            <person name="Neumann P."/>
        </authorList>
    </citation>
    <scope>NUCLEOTIDE SEQUENCE</scope>
</reference>
<keyword evidence="4" id="KW-1185">Reference proteome</keyword>
<protein>
    <recommendedName>
        <fullName evidence="2">Retrotransposon Copia-like N-terminal domain-containing protein</fullName>
    </recommendedName>
</protein>
<evidence type="ECO:0000313" key="4">
    <source>
        <dbReference type="Proteomes" id="UP001152523"/>
    </source>
</evidence>
<proteinExistence type="predicted"/>
<dbReference type="Proteomes" id="UP001152523">
    <property type="component" value="Unassembled WGS sequence"/>
</dbReference>
<evidence type="ECO:0000256" key="1">
    <source>
        <dbReference type="SAM" id="MobiDB-lite"/>
    </source>
</evidence>